<dbReference type="Proteomes" id="UP000015103">
    <property type="component" value="Unassembled WGS sequence"/>
</dbReference>
<sequence>MKKGWLGVIAVLLIAGVWAKTPWQEIAHPVPGTAQAIGAFSNGCIVGAQPLPLESVNYQVMRVDQHRYFGHPDLLAFITRLSANVKKQTGGIVLVGDMGMPAGGRFSSGHASHQSGLDADIWLQMPLQRWTAQQLLKPQPIDLVAANGRQVNPRLWQPQVTALIKLAAQDQEVTRIFVNPAIKKQLCQEAGQDRDWLRKVRPWFAHRAHMHVRLRCPTDSLECQDQDTPPAGDGCGAELSSWFTPRHPTPEAPVKTPPPLPASSLAGFIDSIAGGGGLLSIPILLSAGLSPAQALATNKLQAVGGSFSASLYFVRQRAVRLSEQKLPIALTFLGSTFGAWLIQQIHADFLRQILPVLVIGIVLYFLLMPKIGDEDRQNRLSGLPFAFLAGGCIGFYDGFFGPGAGSFYALAFVTLSGFSLPKATAHAKVLNFTSNFGGLLFFILGGQVVWGVGLVMLVGQVLGARLGARMVLNKGQKLIRPMLVIVSACMSVKLIYDNHGSDIAQWIGHLWS</sequence>
<accession>T1HGJ5</accession>
<evidence type="ECO:0000256" key="7">
    <source>
        <dbReference type="ARBA" id="ARBA00023049"/>
    </source>
</evidence>
<dbReference type="InParanoid" id="T1HGJ5"/>
<dbReference type="PANTHER" id="PTHR30269:SF0">
    <property type="entry name" value="MEMBRANE TRANSPORTER PROTEIN YFCA-RELATED"/>
    <property type="match status" value="1"/>
</dbReference>
<evidence type="ECO:0000256" key="6">
    <source>
        <dbReference type="ARBA" id="ARBA00022833"/>
    </source>
</evidence>
<dbReference type="EMBL" id="ACPB03034823">
    <property type="status" value="NOT_ANNOTATED_CDS"/>
    <property type="molecule type" value="Genomic_DNA"/>
</dbReference>
<keyword evidence="5" id="KW-0378">Hydrolase</keyword>
<dbReference type="InterPro" id="IPR052017">
    <property type="entry name" value="TSUP"/>
</dbReference>
<dbReference type="GO" id="GO:0004252">
    <property type="term" value="F:serine-type endopeptidase activity"/>
    <property type="evidence" value="ECO:0007669"/>
    <property type="project" value="InterPro"/>
</dbReference>
<keyword evidence="9" id="KW-1185">Reference proteome</keyword>
<dbReference type="InterPro" id="IPR009045">
    <property type="entry name" value="Zn_M74/Hedgehog-like"/>
</dbReference>
<organism evidence="8 9">
    <name type="scientific">Rhodnius prolixus</name>
    <name type="common">Triatomid bug</name>
    <dbReference type="NCBI Taxonomy" id="13249"/>
    <lineage>
        <taxon>Eukaryota</taxon>
        <taxon>Metazoa</taxon>
        <taxon>Ecdysozoa</taxon>
        <taxon>Arthropoda</taxon>
        <taxon>Hexapoda</taxon>
        <taxon>Insecta</taxon>
        <taxon>Pterygota</taxon>
        <taxon>Neoptera</taxon>
        <taxon>Paraneoptera</taxon>
        <taxon>Hemiptera</taxon>
        <taxon>Heteroptera</taxon>
        <taxon>Panheteroptera</taxon>
        <taxon>Cimicomorpha</taxon>
        <taxon>Reduviidae</taxon>
        <taxon>Triatominae</taxon>
        <taxon>Rhodnius</taxon>
    </lineage>
</organism>
<dbReference type="GO" id="GO:0005886">
    <property type="term" value="C:plasma membrane"/>
    <property type="evidence" value="ECO:0007669"/>
    <property type="project" value="UniProtKB-SubCell"/>
</dbReference>
<dbReference type="EnsemblMetazoa" id="RPRC003168-RA">
    <property type="protein sequence ID" value="RPRC003168-PA"/>
    <property type="gene ID" value="RPRC003168"/>
</dbReference>
<evidence type="ECO:0000256" key="4">
    <source>
        <dbReference type="ARBA" id="ARBA00022764"/>
    </source>
</evidence>
<dbReference type="PANTHER" id="PTHR30269">
    <property type="entry name" value="TRANSMEMBRANE PROTEIN YFCA"/>
    <property type="match status" value="1"/>
</dbReference>
<evidence type="ECO:0000256" key="3">
    <source>
        <dbReference type="ARBA" id="ARBA00022729"/>
    </source>
</evidence>
<evidence type="ECO:0000313" key="8">
    <source>
        <dbReference type="EnsemblMetazoa" id="RPRC003168-PA"/>
    </source>
</evidence>
<dbReference type="GO" id="GO:0006508">
    <property type="term" value="P:proteolysis"/>
    <property type="evidence" value="ECO:0007669"/>
    <property type="project" value="UniProtKB-KW"/>
</dbReference>
<protein>
    <submittedName>
        <fullName evidence="8">Uncharacterized protein</fullName>
    </submittedName>
</protein>
<dbReference type="AlphaFoldDB" id="T1HGJ5"/>
<keyword evidence="3" id="KW-0732">Signal</keyword>
<keyword evidence="6" id="KW-0862">Zinc</keyword>
<dbReference type="NCBIfam" id="NF006947">
    <property type="entry name" value="PRK09429.1"/>
    <property type="match status" value="1"/>
</dbReference>
<dbReference type="InterPro" id="IPR005073">
    <property type="entry name" value="Peptidase_M74"/>
</dbReference>
<dbReference type="HOGENOM" id="CLU_532438_0_0_1"/>
<dbReference type="NCBIfam" id="NF007909">
    <property type="entry name" value="PRK10621.1"/>
    <property type="match status" value="1"/>
</dbReference>
<evidence type="ECO:0000256" key="2">
    <source>
        <dbReference type="ARBA" id="ARBA00022723"/>
    </source>
</evidence>
<keyword evidence="1" id="KW-0645">Protease</keyword>
<dbReference type="STRING" id="13249.T1HGJ5"/>
<evidence type="ECO:0000256" key="5">
    <source>
        <dbReference type="ARBA" id="ARBA00022801"/>
    </source>
</evidence>
<dbReference type="GO" id="GO:0008237">
    <property type="term" value="F:metallopeptidase activity"/>
    <property type="evidence" value="ECO:0007669"/>
    <property type="project" value="UniProtKB-KW"/>
</dbReference>
<proteinExistence type="predicted"/>
<dbReference type="GO" id="GO:0046872">
    <property type="term" value="F:metal ion binding"/>
    <property type="evidence" value="ECO:0007669"/>
    <property type="project" value="UniProtKB-KW"/>
</dbReference>
<evidence type="ECO:0000256" key="1">
    <source>
        <dbReference type="ARBA" id="ARBA00022670"/>
    </source>
</evidence>
<dbReference type="VEuPathDB" id="VectorBase:RPRC003168"/>
<name>T1HGJ5_RHOPR</name>
<dbReference type="eggNOG" id="ENOG502TAT0">
    <property type="taxonomic scope" value="Eukaryota"/>
</dbReference>
<dbReference type="Gene3D" id="3.30.1380.10">
    <property type="match status" value="1"/>
</dbReference>
<dbReference type="Pfam" id="PF03411">
    <property type="entry name" value="Peptidase_M74"/>
    <property type="match status" value="1"/>
</dbReference>
<dbReference type="SUPFAM" id="SSF55166">
    <property type="entry name" value="Hedgehog/DD-peptidase"/>
    <property type="match status" value="1"/>
</dbReference>
<keyword evidence="7" id="KW-0482">Metalloprotease</keyword>
<reference evidence="8" key="1">
    <citation type="submission" date="2015-05" db="UniProtKB">
        <authorList>
            <consortium name="EnsemblMetazoa"/>
        </authorList>
    </citation>
    <scope>IDENTIFICATION</scope>
</reference>
<keyword evidence="4" id="KW-0574">Periplasm</keyword>
<evidence type="ECO:0000313" key="9">
    <source>
        <dbReference type="Proteomes" id="UP000015103"/>
    </source>
</evidence>
<keyword evidence="2" id="KW-0479">Metal-binding</keyword>